<evidence type="ECO:0000313" key="2">
    <source>
        <dbReference type="EMBL" id="BDR56206.1"/>
    </source>
</evidence>
<gene>
    <name evidence="2" type="ORF">KIMC2_07680</name>
</gene>
<name>A0AAU9DDH5_9LACO</name>
<evidence type="ECO:0000313" key="3">
    <source>
        <dbReference type="Proteomes" id="UP001321804"/>
    </source>
</evidence>
<dbReference type="AlphaFoldDB" id="A0AAU9DDH5"/>
<proteinExistence type="predicted"/>
<feature type="transmembrane region" description="Helical" evidence="1">
    <location>
        <begin position="75"/>
        <end position="95"/>
    </location>
</feature>
<dbReference type="EMBL" id="AP026801">
    <property type="protein sequence ID" value="BDR56206.1"/>
    <property type="molecule type" value="Genomic_DNA"/>
</dbReference>
<protein>
    <recommendedName>
        <fullName evidence="4">Rod shape-determining protein MreD</fullName>
    </recommendedName>
</protein>
<organism evidence="2 3">
    <name type="scientific">Xylocopilactobacillus apis</name>
    <dbReference type="NCBI Taxonomy" id="2932183"/>
    <lineage>
        <taxon>Bacteria</taxon>
        <taxon>Bacillati</taxon>
        <taxon>Bacillota</taxon>
        <taxon>Bacilli</taxon>
        <taxon>Lactobacillales</taxon>
        <taxon>Lactobacillaceae</taxon>
        <taxon>Xylocopilactobacillus</taxon>
    </lineage>
</organism>
<dbReference type="KEGG" id="xak:KIMC2_07680"/>
<dbReference type="RefSeq" id="WP_317698085.1">
    <property type="nucleotide sequence ID" value="NZ_AP026801.1"/>
</dbReference>
<sequence length="181" mass="21203">MDRKLSFKIGLFAFIVLYILILIDGSISFISHSIPFIFSSRISWMGGLIGLTVLTFEIDFNFVWVALVVGIIEDIFYSGVIGFYAVSFVISALFLRWLENHLPNNFIYILSSFFLTITLFSSIYYLLNSYLNLTDIRLFQYISVYLPTTLFTNLIYFVILYLPTEKIVEYFRKKLELKHEK</sequence>
<keyword evidence="3" id="KW-1185">Reference proteome</keyword>
<keyword evidence="1" id="KW-0812">Transmembrane</keyword>
<feature type="transmembrane region" description="Helical" evidence="1">
    <location>
        <begin position="139"/>
        <end position="162"/>
    </location>
</feature>
<feature type="transmembrane region" description="Helical" evidence="1">
    <location>
        <begin position="107"/>
        <end position="127"/>
    </location>
</feature>
<reference evidence="2 3" key="1">
    <citation type="journal article" date="2023" name="Microbiol. Spectr.">
        <title>Symbiosis of Carpenter Bees with Uncharacterized Lactic Acid Bacteria Showing NAD Auxotrophy.</title>
        <authorList>
            <person name="Kawasaki S."/>
            <person name="Ozawa K."/>
            <person name="Mori T."/>
            <person name="Yamamoto A."/>
            <person name="Ito M."/>
            <person name="Ohkuma M."/>
            <person name="Sakamoto M."/>
            <person name="Matsutani M."/>
        </authorList>
    </citation>
    <scope>NUCLEOTIDE SEQUENCE [LARGE SCALE GENOMIC DNA]</scope>
    <source>
        <strain evidence="2 3">KimC2</strain>
    </source>
</reference>
<keyword evidence="1" id="KW-1133">Transmembrane helix</keyword>
<evidence type="ECO:0008006" key="4">
    <source>
        <dbReference type="Google" id="ProtNLM"/>
    </source>
</evidence>
<dbReference type="Proteomes" id="UP001321804">
    <property type="component" value="Chromosome"/>
</dbReference>
<evidence type="ECO:0000256" key="1">
    <source>
        <dbReference type="SAM" id="Phobius"/>
    </source>
</evidence>
<accession>A0AAU9DDH5</accession>
<feature type="transmembrane region" description="Helical" evidence="1">
    <location>
        <begin position="42"/>
        <end position="69"/>
    </location>
</feature>
<feature type="transmembrane region" description="Helical" evidence="1">
    <location>
        <begin position="6"/>
        <end position="30"/>
    </location>
</feature>
<keyword evidence="1" id="KW-0472">Membrane</keyword>